<feature type="transmembrane region" description="Helical" evidence="9">
    <location>
        <begin position="100"/>
        <end position="120"/>
    </location>
</feature>
<dbReference type="Gene3D" id="3.30.565.10">
    <property type="entry name" value="Histidine kinase-like ATPase, C-terminal domain"/>
    <property type="match status" value="1"/>
</dbReference>
<keyword evidence="6 11" id="KW-0418">Kinase</keyword>
<evidence type="ECO:0000313" key="11">
    <source>
        <dbReference type="EMBL" id="PZF98664.1"/>
    </source>
</evidence>
<evidence type="ECO:0000256" key="2">
    <source>
        <dbReference type="ARBA" id="ARBA00012438"/>
    </source>
</evidence>
<feature type="transmembrane region" description="Helical" evidence="9">
    <location>
        <begin position="44"/>
        <end position="61"/>
    </location>
</feature>
<dbReference type="PANTHER" id="PTHR24421">
    <property type="entry name" value="NITRATE/NITRITE SENSOR PROTEIN NARX-RELATED"/>
    <property type="match status" value="1"/>
</dbReference>
<evidence type="ECO:0000256" key="7">
    <source>
        <dbReference type="ARBA" id="ARBA00022840"/>
    </source>
</evidence>
<feature type="transmembrane region" description="Helical" evidence="9">
    <location>
        <begin position="12"/>
        <end position="32"/>
    </location>
</feature>
<comment type="caution">
    <text evidence="11">The sequence shown here is derived from an EMBL/GenBank/DDBJ whole genome shotgun (WGS) entry which is preliminary data.</text>
</comment>
<sequence length="391" mass="42314">MTFEPRRRRAREIAADVCCVSAALVIAVALAGEAEDIGQVTGRALFWALVPGVIGSTMLWWRRRYPVRVALALAPLVMLTDMVVGSLLIIMFTLAEYRRWGVTAAFMATYLVAHIPYLLVRPDPHQSALAISTFHAFLLMMAAMLGTVVRARRDAAAAVRDRALRAKAQAELRTEQIRAVERVRIAREMHDVLAHRISLVSLHAGALEIRADLPAADVSKLAGTIRVTAHQALDDLREILGVLRGGGLTVDGGPVGLRPQPDLGDLDTLVAECREAGAKIAVTDERPDRAMSASMSRTAYRVVQEGLTNARKHAAGIEVHLHLTRTPKDELHVELCNRLADGATIIPGAGTGLVGLAERVGLAGGRSHHGIRQNPAGGLSFCLEVWLPWQT</sequence>
<feature type="domain" description="Signal transduction histidine kinase subgroup 3 dimerisation and phosphoacceptor" evidence="10">
    <location>
        <begin position="181"/>
        <end position="246"/>
    </location>
</feature>
<dbReference type="EMBL" id="POTX01000036">
    <property type="protein sequence ID" value="PZF98664.1"/>
    <property type="molecule type" value="Genomic_DNA"/>
</dbReference>
<keyword evidence="7" id="KW-0067">ATP-binding</keyword>
<dbReference type="CDD" id="cd16917">
    <property type="entry name" value="HATPase_UhpB-NarQ-NarX-like"/>
    <property type="match status" value="1"/>
</dbReference>
<evidence type="ECO:0000256" key="6">
    <source>
        <dbReference type="ARBA" id="ARBA00022777"/>
    </source>
</evidence>
<evidence type="ECO:0000259" key="10">
    <source>
        <dbReference type="Pfam" id="PF07730"/>
    </source>
</evidence>
<dbReference type="PANTHER" id="PTHR24421:SF10">
    <property type="entry name" value="NITRATE_NITRITE SENSOR PROTEIN NARQ"/>
    <property type="match status" value="1"/>
</dbReference>
<dbReference type="InterPro" id="IPR011712">
    <property type="entry name" value="Sig_transdc_His_kin_sub3_dim/P"/>
</dbReference>
<keyword evidence="8" id="KW-0902">Two-component regulatory system</keyword>
<keyword evidence="9" id="KW-0812">Transmembrane</keyword>
<keyword evidence="5" id="KW-0547">Nucleotide-binding</keyword>
<evidence type="ECO:0000256" key="9">
    <source>
        <dbReference type="SAM" id="Phobius"/>
    </source>
</evidence>
<dbReference type="GO" id="GO:0005524">
    <property type="term" value="F:ATP binding"/>
    <property type="evidence" value="ECO:0007669"/>
    <property type="project" value="UniProtKB-KW"/>
</dbReference>
<accession>A0A2W2CZ30</accession>
<dbReference type="GO" id="GO:0016020">
    <property type="term" value="C:membrane"/>
    <property type="evidence" value="ECO:0007669"/>
    <property type="project" value="InterPro"/>
</dbReference>
<dbReference type="GO" id="GO:0000155">
    <property type="term" value="F:phosphorelay sensor kinase activity"/>
    <property type="evidence" value="ECO:0007669"/>
    <property type="project" value="InterPro"/>
</dbReference>
<dbReference type="GO" id="GO:0046983">
    <property type="term" value="F:protein dimerization activity"/>
    <property type="evidence" value="ECO:0007669"/>
    <property type="project" value="InterPro"/>
</dbReference>
<dbReference type="RefSeq" id="WP_146603460.1">
    <property type="nucleotide sequence ID" value="NZ_POTX01000036.1"/>
</dbReference>
<reference evidence="11 12" key="1">
    <citation type="submission" date="2018-01" db="EMBL/GenBank/DDBJ databases">
        <title>Draft genome sequence of Jishengella endophytica.</title>
        <authorList>
            <person name="Sahin N."/>
            <person name="Ay H."/>
            <person name="Saygin H."/>
        </authorList>
    </citation>
    <scope>NUCLEOTIDE SEQUENCE [LARGE SCALE GENOMIC DNA]</scope>
    <source>
        <strain evidence="11 12">DSM 45430</strain>
    </source>
</reference>
<dbReference type="EC" id="2.7.13.3" evidence="2"/>
<dbReference type="InterPro" id="IPR036890">
    <property type="entry name" value="HATPase_C_sf"/>
</dbReference>
<dbReference type="AlphaFoldDB" id="A0A2W2CZ30"/>
<dbReference type="Proteomes" id="UP000248627">
    <property type="component" value="Unassembled WGS sequence"/>
</dbReference>
<name>A0A2W2CZ30_9ACTN</name>
<dbReference type="OrthoDB" id="227596at2"/>
<keyword evidence="9" id="KW-0472">Membrane</keyword>
<keyword evidence="3" id="KW-0597">Phosphoprotein</keyword>
<comment type="catalytic activity">
    <reaction evidence="1">
        <text>ATP + protein L-histidine = ADP + protein N-phospho-L-histidine.</text>
        <dbReference type="EC" id="2.7.13.3"/>
    </reaction>
</comment>
<protein>
    <recommendedName>
        <fullName evidence="2">histidine kinase</fullName>
        <ecNumber evidence="2">2.7.13.3</ecNumber>
    </recommendedName>
</protein>
<evidence type="ECO:0000256" key="4">
    <source>
        <dbReference type="ARBA" id="ARBA00022679"/>
    </source>
</evidence>
<dbReference type="Pfam" id="PF07730">
    <property type="entry name" value="HisKA_3"/>
    <property type="match status" value="1"/>
</dbReference>
<feature type="transmembrane region" description="Helical" evidence="9">
    <location>
        <begin position="73"/>
        <end position="94"/>
    </location>
</feature>
<organism evidence="11 12">
    <name type="scientific">Micromonospora endophytica</name>
    <dbReference type="NCBI Taxonomy" id="515350"/>
    <lineage>
        <taxon>Bacteria</taxon>
        <taxon>Bacillati</taxon>
        <taxon>Actinomycetota</taxon>
        <taxon>Actinomycetes</taxon>
        <taxon>Micromonosporales</taxon>
        <taxon>Micromonosporaceae</taxon>
        <taxon>Micromonospora</taxon>
    </lineage>
</organism>
<evidence type="ECO:0000256" key="5">
    <source>
        <dbReference type="ARBA" id="ARBA00022741"/>
    </source>
</evidence>
<dbReference type="Gene3D" id="1.20.5.1930">
    <property type="match status" value="1"/>
</dbReference>
<keyword evidence="12" id="KW-1185">Reference proteome</keyword>
<feature type="transmembrane region" description="Helical" evidence="9">
    <location>
        <begin position="127"/>
        <end position="149"/>
    </location>
</feature>
<keyword evidence="4" id="KW-0808">Transferase</keyword>
<evidence type="ECO:0000256" key="3">
    <source>
        <dbReference type="ARBA" id="ARBA00022553"/>
    </source>
</evidence>
<evidence type="ECO:0000256" key="8">
    <source>
        <dbReference type="ARBA" id="ARBA00023012"/>
    </source>
</evidence>
<gene>
    <name evidence="11" type="ORF">C1I93_08265</name>
</gene>
<evidence type="ECO:0000313" key="12">
    <source>
        <dbReference type="Proteomes" id="UP000248627"/>
    </source>
</evidence>
<proteinExistence type="predicted"/>
<evidence type="ECO:0000256" key="1">
    <source>
        <dbReference type="ARBA" id="ARBA00000085"/>
    </source>
</evidence>
<dbReference type="InterPro" id="IPR050482">
    <property type="entry name" value="Sensor_HK_TwoCompSys"/>
</dbReference>
<keyword evidence="9" id="KW-1133">Transmembrane helix</keyword>